<comment type="caution">
    <text evidence="3">The sequence shown here is derived from an EMBL/GenBank/DDBJ whole genome shotgun (WGS) entry which is preliminary data.</text>
</comment>
<accession>A0A2N8PLM0</accession>
<feature type="compositionally biased region" description="Low complexity" evidence="1">
    <location>
        <begin position="185"/>
        <end position="198"/>
    </location>
</feature>
<feature type="compositionally biased region" description="Pro residues" evidence="1">
    <location>
        <begin position="148"/>
        <end position="160"/>
    </location>
</feature>
<proteinExistence type="predicted"/>
<dbReference type="AlphaFoldDB" id="A0A2N8PLM0"/>
<reference evidence="4" key="1">
    <citation type="submission" date="2015-09" db="EMBL/GenBank/DDBJ databases">
        <authorList>
            <person name="Graham D.E."/>
            <person name="Mahan K.M."/>
            <person name="Klingeman D.M."/>
            <person name="Fida T."/>
            <person name="Giannone R.J."/>
            <person name="Hettich R.L."/>
            <person name="Parry R.J."/>
            <person name="Spain J.C."/>
        </authorList>
    </citation>
    <scope>NUCLEOTIDE SEQUENCE [LARGE SCALE GENOMIC DNA]</scope>
    <source>
        <strain evidence="4">JCM 4701</strain>
    </source>
</reference>
<organism evidence="3 4">
    <name type="scientific">Streptomyces noursei</name>
    <name type="common">Streptomyces albulus</name>
    <dbReference type="NCBI Taxonomy" id="1971"/>
    <lineage>
        <taxon>Bacteria</taxon>
        <taxon>Bacillati</taxon>
        <taxon>Actinomycetota</taxon>
        <taxon>Actinomycetes</taxon>
        <taxon>Kitasatosporales</taxon>
        <taxon>Streptomycetaceae</taxon>
        <taxon>Streptomyces</taxon>
    </lineage>
</organism>
<dbReference type="Proteomes" id="UP000236047">
    <property type="component" value="Unassembled WGS sequence"/>
</dbReference>
<feature type="compositionally biased region" description="Pro residues" evidence="1">
    <location>
        <begin position="175"/>
        <end position="184"/>
    </location>
</feature>
<evidence type="ECO:0000256" key="2">
    <source>
        <dbReference type="SAM" id="Phobius"/>
    </source>
</evidence>
<sequence>MTGQGGRPRGRQRLAALLPSAPRGGTAARTPFVLLVVVLLGSGLITLLLLNSALNQGSFELSRLERKTGELTDEQQALQQAVDAYSAPDELARRARKLGMVPGGNPAFLMPDGTVRGAPGPVSSSSTSLSASAEPGSLGPMMVRPSAPETPPASVLPPTSPAVRPAIGPLAPSTPGVPPSPGPLATPVAPASVLLPDAAAPPSPAGRPSALAAGPSPSASGR</sequence>
<dbReference type="RefSeq" id="WP_102923900.1">
    <property type="nucleotide sequence ID" value="NZ_LJSN01000002.1"/>
</dbReference>
<feature type="region of interest" description="Disordered" evidence="1">
    <location>
        <begin position="115"/>
        <end position="222"/>
    </location>
</feature>
<keyword evidence="2" id="KW-0472">Membrane</keyword>
<evidence type="ECO:0000313" key="3">
    <source>
        <dbReference type="EMBL" id="PNE41914.1"/>
    </source>
</evidence>
<evidence type="ECO:0000256" key="1">
    <source>
        <dbReference type="SAM" id="MobiDB-lite"/>
    </source>
</evidence>
<evidence type="ECO:0008006" key="5">
    <source>
        <dbReference type="Google" id="ProtNLM"/>
    </source>
</evidence>
<feature type="transmembrane region" description="Helical" evidence="2">
    <location>
        <begin position="32"/>
        <end position="54"/>
    </location>
</feature>
<feature type="compositionally biased region" description="Low complexity" evidence="1">
    <location>
        <begin position="117"/>
        <end position="137"/>
    </location>
</feature>
<protein>
    <recommendedName>
        <fullName evidence="5">Septum formation initiator</fullName>
    </recommendedName>
</protein>
<keyword evidence="4" id="KW-1185">Reference proteome</keyword>
<name>A0A2N8PLM0_STRNR</name>
<keyword evidence="2" id="KW-1133">Transmembrane helix</keyword>
<gene>
    <name evidence="3" type="ORF">AOB60_15155</name>
</gene>
<evidence type="ECO:0000313" key="4">
    <source>
        <dbReference type="Proteomes" id="UP000236047"/>
    </source>
</evidence>
<keyword evidence="2" id="KW-0812">Transmembrane</keyword>
<feature type="compositionally biased region" description="Low complexity" evidence="1">
    <location>
        <begin position="206"/>
        <end position="222"/>
    </location>
</feature>
<dbReference type="EMBL" id="LJSN01000002">
    <property type="protein sequence ID" value="PNE41914.1"/>
    <property type="molecule type" value="Genomic_DNA"/>
</dbReference>